<evidence type="ECO:0000313" key="3">
    <source>
        <dbReference type="Proteomes" id="UP000627292"/>
    </source>
</evidence>
<gene>
    <name evidence="2" type="ORF">GCM10011379_37790</name>
</gene>
<evidence type="ECO:0000256" key="1">
    <source>
        <dbReference type="SAM" id="SignalP"/>
    </source>
</evidence>
<reference evidence="2" key="2">
    <citation type="submission" date="2020-09" db="EMBL/GenBank/DDBJ databases">
        <authorList>
            <person name="Sun Q."/>
            <person name="Zhou Y."/>
        </authorList>
    </citation>
    <scope>NUCLEOTIDE SEQUENCE</scope>
    <source>
        <strain evidence="2">CGMCC 1.15290</strain>
    </source>
</reference>
<proteinExistence type="predicted"/>
<evidence type="ECO:0008006" key="4">
    <source>
        <dbReference type="Google" id="ProtNLM"/>
    </source>
</evidence>
<sequence>MRLVLLSLILLLTACSQFTKLDGTFYSDKQDCVRFNDDEGLLESKTHIPMRGLKLKQTRTKLKFSHATLSLGRILFRKHVYKYHFKLLSKTDDEFKVSPISRLAKEYFDNRIILTFKTKYKFADPTNYFTKIYFYRSRCLGLCNELHLELDYSGNLKVTDNGNGVTDTAKTTITLEKFPLKI</sequence>
<feature type="signal peptide" evidence="1">
    <location>
        <begin position="1"/>
        <end position="19"/>
    </location>
</feature>
<dbReference type="AlphaFoldDB" id="A0A917J149"/>
<keyword evidence="1" id="KW-0732">Signal</keyword>
<dbReference type="RefSeq" id="WP_188955246.1">
    <property type="nucleotide sequence ID" value="NZ_BMIB01000004.1"/>
</dbReference>
<dbReference type="Proteomes" id="UP000627292">
    <property type="component" value="Unassembled WGS sequence"/>
</dbReference>
<keyword evidence="3" id="KW-1185">Reference proteome</keyword>
<name>A0A917J149_9BACT</name>
<reference evidence="2" key="1">
    <citation type="journal article" date="2014" name="Int. J. Syst. Evol. Microbiol.">
        <title>Complete genome sequence of Corynebacterium casei LMG S-19264T (=DSM 44701T), isolated from a smear-ripened cheese.</title>
        <authorList>
            <consortium name="US DOE Joint Genome Institute (JGI-PGF)"/>
            <person name="Walter F."/>
            <person name="Albersmeier A."/>
            <person name="Kalinowski J."/>
            <person name="Ruckert C."/>
        </authorList>
    </citation>
    <scope>NUCLEOTIDE SEQUENCE</scope>
    <source>
        <strain evidence="2">CGMCC 1.15290</strain>
    </source>
</reference>
<protein>
    <recommendedName>
        <fullName evidence="4">Lipoprotein</fullName>
    </recommendedName>
</protein>
<dbReference type="EMBL" id="BMIB01000004">
    <property type="protein sequence ID" value="GGH74823.1"/>
    <property type="molecule type" value="Genomic_DNA"/>
</dbReference>
<comment type="caution">
    <text evidence="2">The sequence shown here is derived from an EMBL/GenBank/DDBJ whole genome shotgun (WGS) entry which is preliminary data.</text>
</comment>
<evidence type="ECO:0000313" key="2">
    <source>
        <dbReference type="EMBL" id="GGH74823.1"/>
    </source>
</evidence>
<accession>A0A917J149</accession>
<dbReference type="PROSITE" id="PS51257">
    <property type="entry name" value="PROKAR_LIPOPROTEIN"/>
    <property type="match status" value="1"/>
</dbReference>
<feature type="chain" id="PRO_5037823836" description="Lipoprotein" evidence="1">
    <location>
        <begin position="20"/>
        <end position="182"/>
    </location>
</feature>
<organism evidence="2 3">
    <name type="scientific">Filimonas zeae</name>
    <dbReference type="NCBI Taxonomy" id="1737353"/>
    <lineage>
        <taxon>Bacteria</taxon>
        <taxon>Pseudomonadati</taxon>
        <taxon>Bacteroidota</taxon>
        <taxon>Chitinophagia</taxon>
        <taxon>Chitinophagales</taxon>
        <taxon>Chitinophagaceae</taxon>
        <taxon>Filimonas</taxon>
    </lineage>
</organism>